<evidence type="ECO:0000313" key="8">
    <source>
        <dbReference type="EMBL" id="OGC28393.1"/>
    </source>
</evidence>
<evidence type="ECO:0000256" key="4">
    <source>
        <dbReference type="ARBA" id="ARBA00022679"/>
    </source>
</evidence>
<dbReference type="CDD" id="cd04181">
    <property type="entry name" value="NTP_transferase"/>
    <property type="match status" value="1"/>
</dbReference>
<dbReference type="InterPro" id="IPR029044">
    <property type="entry name" value="Nucleotide-diphossugar_trans"/>
</dbReference>
<reference evidence="8 9" key="1">
    <citation type="journal article" date="2016" name="Nat. Commun.">
        <title>Thousands of microbial genomes shed light on interconnected biogeochemical processes in an aquifer system.</title>
        <authorList>
            <person name="Anantharaman K."/>
            <person name="Brown C.T."/>
            <person name="Hug L.A."/>
            <person name="Sharon I."/>
            <person name="Castelle C.J."/>
            <person name="Probst A.J."/>
            <person name="Thomas B.C."/>
            <person name="Singh A."/>
            <person name="Wilkins M.J."/>
            <person name="Karaoz U."/>
            <person name="Brodie E.L."/>
            <person name="Williams K.H."/>
            <person name="Hubbard S.S."/>
            <person name="Banfield J.F."/>
        </authorList>
    </citation>
    <scope>NUCLEOTIDE SEQUENCE [LARGE SCALE GENOMIC DNA]</scope>
</reference>
<dbReference type="Proteomes" id="UP000178602">
    <property type="component" value="Unassembled WGS sequence"/>
</dbReference>
<protein>
    <submittedName>
        <fullName evidence="8">Uncharacterized protein</fullName>
    </submittedName>
</protein>
<gene>
    <name evidence="8" type="ORF">A3K49_05380</name>
</gene>
<evidence type="ECO:0000256" key="5">
    <source>
        <dbReference type="ARBA" id="ARBA00022917"/>
    </source>
</evidence>
<dbReference type="InterPro" id="IPR005835">
    <property type="entry name" value="NTP_transferase_dom"/>
</dbReference>
<keyword evidence="2" id="KW-0963">Cytoplasm</keyword>
<dbReference type="SUPFAM" id="SSF53448">
    <property type="entry name" value="Nucleotide-diphospho-sugar transferases"/>
    <property type="match status" value="1"/>
</dbReference>
<dbReference type="InterPro" id="IPR056764">
    <property type="entry name" value="LbH_EIF2B3/5"/>
</dbReference>
<dbReference type="AlphaFoldDB" id="A0A1F4T8M0"/>
<dbReference type="InterPro" id="IPR050486">
    <property type="entry name" value="Mannose-1P_guanyltransferase"/>
</dbReference>
<dbReference type="Gene3D" id="2.160.10.10">
    <property type="entry name" value="Hexapeptide repeat proteins"/>
    <property type="match status" value="1"/>
</dbReference>
<comment type="caution">
    <text evidence="8">The sequence shown here is derived from an EMBL/GenBank/DDBJ whole genome shotgun (WGS) entry which is preliminary data.</text>
</comment>
<keyword evidence="5" id="KW-0648">Protein biosynthesis</keyword>
<keyword evidence="4" id="KW-0808">Transferase</keyword>
<evidence type="ECO:0000259" key="6">
    <source>
        <dbReference type="Pfam" id="PF00483"/>
    </source>
</evidence>
<dbReference type="SUPFAM" id="SSF51161">
    <property type="entry name" value="Trimeric LpxA-like enzymes"/>
    <property type="match status" value="1"/>
</dbReference>
<organism evidence="8 9">
    <name type="scientific">candidate division WOR-1 bacterium RIFOXYC12_FULL_54_18</name>
    <dbReference type="NCBI Taxonomy" id="1802584"/>
    <lineage>
        <taxon>Bacteria</taxon>
        <taxon>Bacillati</taxon>
        <taxon>Saganbacteria</taxon>
    </lineage>
</organism>
<evidence type="ECO:0000256" key="1">
    <source>
        <dbReference type="ARBA" id="ARBA00004514"/>
    </source>
</evidence>
<dbReference type="FunFam" id="3.90.550.10:FF:000013">
    <property type="entry name" value="mannose-1-phosphate guanyltransferase beta"/>
    <property type="match status" value="1"/>
</dbReference>
<dbReference type="GO" id="GO:0016740">
    <property type="term" value="F:transferase activity"/>
    <property type="evidence" value="ECO:0007669"/>
    <property type="project" value="UniProtKB-KW"/>
</dbReference>
<dbReference type="InterPro" id="IPR011004">
    <property type="entry name" value="Trimer_LpxA-like_sf"/>
</dbReference>
<comment type="subcellular location">
    <subcellularLocation>
        <location evidence="1">Cytoplasm</location>
        <location evidence="1">Cytosol</location>
    </subcellularLocation>
</comment>
<keyword evidence="3" id="KW-0396">Initiation factor</keyword>
<accession>A0A1F4T8M0</accession>
<sequence length="361" mass="39676">MKAVIIAGGYGTRLRPLTYNTPKPIVPVANRPFVIHQIELLRRHGIKEVVLNLHYLMGSIQEILDDGKKLGVKIHYSIEKYPLGTAGAVKNAEEFFDDEALVVVNGDILTDIDLTEMIALHKKKKAKVTLSLTKVEDPTSYGLIIADHEGRVTHFVEKPSWEKLSLYAPHGATDRINAGFYIIDPAVFRGIAKGVEHSFERQLFPSLLESGEPVFAYFSDRFWIDIGKPAQYRQAHEAILRSEVEIKILGSKVGPNIWLGEGTKIDKTARISGPVLIGDRTSVGQETKINGHSILGHDVKVGAEALLERAIVWHGCQIGNHVALSGCIVGFNCVIKDDVKIGEGVILADNSVIERGSIINA</sequence>
<name>A0A1F4T8M0_UNCSA</name>
<feature type="domain" description="EIF2B subunit epsilon/gamma LbH" evidence="7">
    <location>
        <begin position="256"/>
        <end position="356"/>
    </location>
</feature>
<evidence type="ECO:0000313" key="9">
    <source>
        <dbReference type="Proteomes" id="UP000178602"/>
    </source>
</evidence>
<proteinExistence type="predicted"/>
<dbReference type="Pfam" id="PF25084">
    <property type="entry name" value="LbH_EIF2B"/>
    <property type="match status" value="1"/>
</dbReference>
<dbReference type="PANTHER" id="PTHR22572">
    <property type="entry name" value="SUGAR-1-PHOSPHATE GUANYL TRANSFERASE"/>
    <property type="match status" value="1"/>
</dbReference>
<dbReference type="EMBL" id="MEUG01000001">
    <property type="protein sequence ID" value="OGC28393.1"/>
    <property type="molecule type" value="Genomic_DNA"/>
</dbReference>
<evidence type="ECO:0000259" key="7">
    <source>
        <dbReference type="Pfam" id="PF25084"/>
    </source>
</evidence>
<evidence type="ECO:0000256" key="3">
    <source>
        <dbReference type="ARBA" id="ARBA00022540"/>
    </source>
</evidence>
<feature type="domain" description="Nucleotidyl transferase" evidence="6">
    <location>
        <begin position="2"/>
        <end position="240"/>
    </location>
</feature>
<dbReference type="Gene3D" id="3.90.550.10">
    <property type="entry name" value="Spore Coat Polysaccharide Biosynthesis Protein SpsA, Chain A"/>
    <property type="match status" value="1"/>
</dbReference>
<dbReference type="Pfam" id="PF00483">
    <property type="entry name" value="NTP_transferase"/>
    <property type="match status" value="1"/>
</dbReference>
<evidence type="ECO:0000256" key="2">
    <source>
        <dbReference type="ARBA" id="ARBA00022490"/>
    </source>
</evidence>